<feature type="compositionally biased region" description="Basic residues" evidence="2">
    <location>
        <begin position="577"/>
        <end position="587"/>
    </location>
</feature>
<dbReference type="AlphaFoldDB" id="A0A672HM25"/>
<proteinExistence type="inferred from homology"/>
<dbReference type="GO" id="GO:0005576">
    <property type="term" value="C:extracellular region"/>
    <property type="evidence" value="ECO:0007669"/>
    <property type="project" value="InterPro"/>
</dbReference>
<dbReference type="Ensembl" id="ENSSFAT00005031199.1">
    <property type="protein sequence ID" value="ENSSFAP00005030102.1"/>
    <property type="gene ID" value="ENSSFAG00005015280.1"/>
</dbReference>
<sequence>LCTSRRQKSTQETSVALLGYTKGTLTYIHKVRKFWETSTKWTRCRETEVDKLRDIKDRAEKLEPNLRDVTHSENKGKAFQQYMKKTFNSSSVDRQRAKLERKLAKLLKDVLQGLKEISSFLEAVEKLASTSLEVFTENQLLHLPRDVTLDYVQVVVLAAKVVCPLVLEFKIDMDPFFLPRLQNVEVLAYQLEKYIQTTSNICDKLGKSRFSDFDLETDGETVVDLSAGLPEEDIQRMLDHINQLVNIRNDPHFRMAFLFQQETGEHFVTEFKNRKPRMLTFLKDLEKPAIQLDRMNKGARISTVAGSSVGAVGGVLSIIGLALIPFTAGVSLSLTMVGVGLGVTSGVNSIVTTAAEIGVNNTQQKKAKNTFQSFMEDVQRIQDCVDEAKCQTDSKLRVNIGEVGMGVVKVLSRTAAVGMGIDSMADATSAIKLLKSEQAAAGAGKMLTQEGRALSSIPRVASDIPDLGQAAAKSSVAVTKTARAGFITLNALFLGMDVFVIYKTSMALAKGSETQVSKLIRARAALWSSVMDSWQKMSDSLVQGLPTLEEKKAILETPFYPETEMKEQKETEEERSLKRKKKHKMRCNKALSPRF</sequence>
<reference evidence="4" key="1">
    <citation type="submission" date="2019-06" db="EMBL/GenBank/DDBJ databases">
        <authorList>
            <consortium name="Wellcome Sanger Institute Data Sharing"/>
        </authorList>
    </citation>
    <scope>NUCLEOTIDE SEQUENCE [LARGE SCALE GENOMIC DNA]</scope>
</reference>
<keyword evidence="5" id="KW-1185">Reference proteome</keyword>
<accession>A0A672HM25</accession>
<keyword evidence="3" id="KW-0472">Membrane</keyword>
<dbReference type="Pfam" id="PF05461">
    <property type="entry name" value="ApoL"/>
    <property type="match status" value="1"/>
</dbReference>
<evidence type="ECO:0000256" key="2">
    <source>
        <dbReference type="SAM" id="MobiDB-lite"/>
    </source>
</evidence>
<evidence type="ECO:0000256" key="3">
    <source>
        <dbReference type="SAM" id="Phobius"/>
    </source>
</evidence>
<dbReference type="OMA" id="NRTHQKK"/>
<dbReference type="PANTHER" id="PTHR14096:SF57">
    <property type="entry name" value="APOLIPOPROTEIN L4"/>
    <property type="match status" value="1"/>
</dbReference>
<dbReference type="FunCoup" id="A0A672HM25">
    <property type="interactions" value="94"/>
</dbReference>
<dbReference type="GO" id="GO:0016020">
    <property type="term" value="C:membrane"/>
    <property type="evidence" value="ECO:0007669"/>
    <property type="project" value="TreeGrafter"/>
</dbReference>
<reference evidence="4" key="2">
    <citation type="submission" date="2025-08" db="UniProtKB">
        <authorList>
            <consortium name="Ensembl"/>
        </authorList>
    </citation>
    <scope>IDENTIFICATION</scope>
</reference>
<dbReference type="InParanoid" id="A0A672HM25"/>
<evidence type="ECO:0000313" key="4">
    <source>
        <dbReference type="Ensembl" id="ENSSFAP00005030102.1"/>
    </source>
</evidence>
<keyword evidence="3" id="KW-0812">Transmembrane</keyword>
<dbReference type="PANTHER" id="PTHR14096">
    <property type="entry name" value="APOLIPOPROTEIN L"/>
    <property type="match status" value="1"/>
</dbReference>
<organism evidence="4 5">
    <name type="scientific">Salarias fasciatus</name>
    <name type="common">Jewelled blenny</name>
    <name type="synonym">Blennius fasciatus</name>
    <dbReference type="NCBI Taxonomy" id="181472"/>
    <lineage>
        <taxon>Eukaryota</taxon>
        <taxon>Metazoa</taxon>
        <taxon>Chordata</taxon>
        <taxon>Craniata</taxon>
        <taxon>Vertebrata</taxon>
        <taxon>Euteleostomi</taxon>
        <taxon>Actinopterygii</taxon>
        <taxon>Neopterygii</taxon>
        <taxon>Teleostei</taxon>
        <taxon>Neoteleostei</taxon>
        <taxon>Acanthomorphata</taxon>
        <taxon>Ovalentaria</taxon>
        <taxon>Blenniimorphae</taxon>
        <taxon>Blenniiformes</taxon>
        <taxon>Blennioidei</taxon>
        <taxon>Blenniidae</taxon>
        <taxon>Salariinae</taxon>
        <taxon>Salarias</taxon>
    </lineage>
</organism>
<gene>
    <name evidence="4" type="primary">LOC115387032</name>
</gene>
<feature type="compositionally biased region" description="Basic and acidic residues" evidence="2">
    <location>
        <begin position="563"/>
        <end position="576"/>
    </location>
</feature>
<feature type="transmembrane region" description="Helical" evidence="3">
    <location>
        <begin position="304"/>
        <end position="326"/>
    </location>
</feature>
<dbReference type="GO" id="GO:0008289">
    <property type="term" value="F:lipid binding"/>
    <property type="evidence" value="ECO:0007669"/>
    <property type="project" value="InterPro"/>
</dbReference>
<keyword evidence="3" id="KW-1133">Transmembrane helix</keyword>
<protein>
    <submittedName>
        <fullName evidence="4">Si:ch73-233k15.2</fullName>
    </submittedName>
</protein>
<evidence type="ECO:0000256" key="1">
    <source>
        <dbReference type="ARBA" id="ARBA00010090"/>
    </source>
</evidence>
<reference evidence="4" key="3">
    <citation type="submission" date="2025-09" db="UniProtKB">
        <authorList>
            <consortium name="Ensembl"/>
        </authorList>
    </citation>
    <scope>IDENTIFICATION</scope>
</reference>
<dbReference type="GO" id="GO:0042157">
    <property type="term" value="P:lipoprotein metabolic process"/>
    <property type="evidence" value="ECO:0007669"/>
    <property type="project" value="InterPro"/>
</dbReference>
<feature type="region of interest" description="Disordered" evidence="2">
    <location>
        <begin position="560"/>
        <end position="595"/>
    </location>
</feature>
<comment type="similarity">
    <text evidence="1">Belongs to the apolipoprotein L family.</text>
</comment>
<dbReference type="GO" id="GO:0006869">
    <property type="term" value="P:lipid transport"/>
    <property type="evidence" value="ECO:0007669"/>
    <property type="project" value="InterPro"/>
</dbReference>
<dbReference type="Proteomes" id="UP000472267">
    <property type="component" value="Chromosome 4"/>
</dbReference>
<evidence type="ECO:0000313" key="5">
    <source>
        <dbReference type="Proteomes" id="UP000472267"/>
    </source>
</evidence>
<dbReference type="InterPro" id="IPR008405">
    <property type="entry name" value="ApoL"/>
</dbReference>
<name>A0A672HM25_SALFA</name>